<dbReference type="AlphaFoldDB" id="A0A0K2VH33"/>
<evidence type="ECO:0000313" key="1">
    <source>
        <dbReference type="EMBL" id="CDW49759.1"/>
    </source>
</evidence>
<name>A0A0K2VH33_LEPSM</name>
<protein>
    <submittedName>
        <fullName evidence="1">Uncharacterized protein</fullName>
    </submittedName>
</protein>
<accession>A0A0K2VH33</accession>
<reference evidence="1" key="1">
    <citation type="submission" date="2014-05" db="EMBL/GenBank/DDBJ databases">
        <authorList>
            <person name="Chronopoulou M."/>
        </authorList>
    </citation>
    <scope>NUCLEOTIDE SEQUENCE</scope>
    <source>
        <tissue evidence="1">Whole organism</tissue>
    </source>
</reference>
<dbReference type="EMBL" id="HACA01032398">
    <property type="protein sequence ID" value="CDW49759.1"/>
    <property type="molecule type" value="Transcribed_RNA"/>
</dbReference>
<sequence>MRTPMPNFMLSLPLFSHGFRFPQMFLMSNLITT</sequence>
<proteinExistence type="predicted"/>
<organism evidence="1">
    <name type="scientific">Lepeophtheirus salmonis</name>
    <name type="common">Salmon louse</name>
    <name type="synonym">Caligus salmonis</name>
    <dbReference type="NCBI Taxonomy" id="72036"/>
    <lineage>
        <taxon>Eukaryota</taxon>
        <taxon>Metazoa</taxon>
        <taxon>Ecdysozoa</taxon>
        <taxon>Arthropoda</taxon>
        <taxon>Crustacea</taxon>
        <taxon>Multicrustacea</taxon>
        <taxon>Hexanauplia</taxon>
        <taxon>Copepoda</taxon>
        <taxon>Siphonostomatoida</taxon>
        <taxon>Caligidae</taxon>
        <taxon>Lepeophtheirus</taxon>
    </lineage>
</organism>